<dbReference type="InterPro" id="IPR036390">
    <property type="entry name" value="WH_DNA-bd_sf"/>
</dbReference>
<dbReference type="AlphaFoldDB" id="A0A0F5K7C6"/>
<name>A0A0F5K7C6_9BURK</name>
<dbReference type="PANTHER" id="PTHR46577">
    <property type="entry name" value="HTH-TYPE TRANSCRIPTIONAL REGULATORY PROTEIN GABR"/>
    <property type="match status" value="1"/>
</dbReference>
<dbReference type="Proteomes" id="UP000033618">
    <property type="component" value="Unassembled WGS sequence"/>
</dbReference>
<protein>
    <submittedName>
        <fullName evidence="7">GntR family transcriptional regulator</fullName>
    </submittedName>
</protein>
<dbReference type="PATRIC" id="fig|28092.6.peg.343"/>
<evidence type="ECO:0000259" key="6">
    <source>
        <dbReference type="PROSITE" id="PS50949"/>
    </source>
</evidence>
<dbReference type="InterPro" id="IPR015421">
    <property type="entry name" value="PyrdxlP-dep_Trfase_major"/>
</dbReference>
<dbReference type="OrthoDB" id="9804020at2"/>
<dbReference type="InterPro" id="IPR051446">
    <property type="entry name" value="HTH_trans_reg/aminotransferase"/>
</dbReference>
<dbReference type="InterPro" id="IPR004839">
    <property type="entry name" value="Aminotransferase_I/II_large"/>
</dbReference>
<keyword evidence="8" id="KW-1185">Reference proteome</keyword>
<dbReference type="SMART" id="SM00345">
    <property type="entry name" value="HTH_GNTR"/>
    <property type="match status" value="1"/>
</dbReference>
<dbReference type="CDD" id="cd00609">
    <property type="entry name" value="AAT_like"/>
    <property type="match status" value="1"/>
</dbReference>
<dbReference type="GO" id="GO:0003700">
    <property type="term" value="F:DNA-binding transcription factor activity"/>
    <property type="evidence" value="ECO:0007669"/>
    <property type="project" value="InterPro"/>
</dbReference>
<accession>A0A0F5K7C6</accession>
<evidence type="ECO:0000256" key="1">
    <source>
        <dbReference type="ARBA" id="ARBA00005384"/>
    </source>
</evidence>
<dbReference type="SUPFAM" id="SSF46785">
    <property type="entry name" value="Winged helix' DNA-binding domain"/>
    <property type="match status" value="1"/>
</dbReference>
<dbReference type="EMBL" id="LAQU01000001">
    <property type="protein sequence ID" value="KKB65437.1"/>
    <property type="molecule type" value="Genomic_DNA"/>
</dbReference>
<dbReference type="PANTHER" id="PTHR46577:SF2">
    <property type="entry name" value="TRANSCRIPTIONAL REGULATORY PROTEIN"/>
    <property type="match status" value="1"/>
</dbReference>
<keyword evidence="3" id="KW-0805">Transcription regulation</keyword>
<sequence length="479" mass="51836">MFHLSLSRDRRQHGSLVDQVVDGIAATINQRIVPAGATLPSVRAFAKQQSLSPYTIAEAYQRLAAMGLIVARAGAGYKVADTGLGQWQPPPVPPPMDNALSASWLLSDVFADRQVPIKAGCGWMPGDWVNDAGLQHALRRVSRSPGARMGRYGHPYGWAALREHIAATLRRWSLRVDAGQILLTQGVTQGLDLVVRTLLRAGDTVLVEDPGYCNLLQILKLAGVNVVSVPRTVDGFDIATLEQAISTHRPKALFVNTVLQNPSGTSLTVSAAFRLLQAADRHGIWVVEDDISRELAPAGAPMLAAMAGLDRVIYLSGFSKTITPAVRVGYVAASPSVVSQLALTKMAVGLTSSEITERAVANVLVEGHYERHVVRLQERLAAAHDRVSPALLAAGLKPMHLPRAGLFLWARMPIAPDHAVVISEQALARGIWLAPGTYFRPGDEPSAWFRFNVATSDDPALWTFLREIIDTDSGPRQKR</sequence>
<dbReference type="Gene3D" id="1.10.10.10">
    <property type="entry name" value="Winged helix-like DNA-binding domain superfamily/Winged helix DNA-binding domain"/>
    <property type="match status" value="1"/>
</dbReference>
<evidence type="ECO:0000313" key="8">
    <source>
        <dbReference type="Proteomes" id="UP000033618"/>
    </source>
</evidence>
<dbReference type="SUPFAM" id="SSF53383">
    <property type="entry name" value="PLP-dependent transferases"/>
    <property type="match status" value="1"/>
</dbReference>
<evidence type="ECO:0000256" key="4">
    <source>
        <dbReference type="ARBA" id="ARBA00023125"/>
    </source>
</evidence>
<dbReference type="GO" id="GO:0030170">
    <property type="term" value="F:pyridoxal phosphate binding"/>
    <property type="evidence" value="ECO:0007669"/>
    <property type="project" value="InterPro"/>
</dbReference>
<proteinExistence type="inferred from homology"/>
<keyword evidence="2" id="KW-0663">Pyridoxal phosphate</keyword>
<dbReference type="GO" id="GO:0003677">
    <property type="term" value="F:DNA binding"/>
    <property type="evidence" value="ECO:0007669"/>
    <property type="project" value="UniProtKB-KW"/>
</dbReference>
<evidence type="ECO:0000256" key="2">
    <source>
        <dbReference type="ARBA" id="ARBA00022898"/>
    </source>
</evidence>
<reference evidence="7 8" key="1">
    <citation type="submission" date="2015-03" db="EMBL/GenBank/DDBJ databases">
        <title>Draft Genome Sequence of Burkholderia andropogonis type strain ICMP2807, isolated from Sorghum bicolor.</title>
        <authorList>
            <person name="Lopes-Santos L."/>
            <person name="Castro D.B."/>
            <person name="Ottoboni L.M."/>
            <person name="Park D."/>
            <person name="Weirc B.S."/>
            <person name="Destefano S.A."/>
        </authorList>
    </citation>
    <scope>NUCLEOTIDE SEQUENCE [LARGE SCALE GENOMIC DNA]</scope>
    <source>
        <strain evidence="7 8">ICMP2807</strain>
    </source>
</reference>
<comment type="caution">
    <text evidence="7">The sequence shown here is derived from an EMBL/GenBank/DDBJ whole genome shotgun (WGS) entry which is preliminary data.</text>
</comment>
<keyword evidence="4" id="KW-0238">DNA-binding</keyword>
<dbReference type="Gene3D" id="3.40.640.10">
    <property type="entry name" value="Type I PLP-dependent aspartate aminotransferase-like (Major domain)"/>
    <property type="match status" value="1"/>
</dbReference>
<feature type="domain" description="HTH gntR-type" evidence="6">
    <location>
        <begin position="14"/>
        <end position="82"/>
    </location>
</feature>
<dbReference type="InterPro" id="IPR000524">
    <property type="entry name" value="Tscrpt_reg_HTH_GntR"/>
</dbReference>
<evidence type="ECO:0000256" key="5">
    <source>
        <dbReference type="ARBA" id="ARBA00023163"/>
    </source>
</evidence>
<dbReference type="Pfam" id="PF00155">
    <property type="entry name" value="Aminotran_1_2"/>
    <property type="match status" value="1"/>
</dbReference>
<evidence type="ECO:0000256" key="3">
    <source>
        <dbReference type="ARBA" id="ARBA00023015"/>
    </source>
</evidence>
<dbReference type="InterPro" id="IPR036388">
    <property type="entry name" value="WH-like_DNA-bd_sf"/>
</dbReference>
<dbReference type="Pfam" id="PF00392">
    <property type="entry name" value="GntR"/>
    <property type="match status" value="1"/>
</dbReference>
<comment type="similarity">
    <text evidence="1">In the C-terminal section; belongs to the class-I pyridoxal-phosphate-dependent aminotransferase family.</text>
</comment>
<keyword evidence="5" id="KW-0804">Transcription</keyword>
<dbReference type="RefSeq" id="WP_046152019.1">
    <property type="nucleotide sequence ID" value="NZ_CADFGU010000001.1"/>
</dbReference>
<evidence type="ECO:0000313" key="7">
    <source>
        <dbReference type="EMBL" id="KKB65437.1"/>
    </source>
</evidence>
<dbReference type="InterPro" id="IPR015424">
    <property type="entry name" value="PyrdxlP-dep_Trfase"/>
</dbReference>
<organism evidence="7 8">
    <name type="scientific">Robbsia andropogonis</name>
    <dbReference type="NCBI Taxonomy" id="28092"/>
    <lineage>
        <taxon>Bacteria</taxon>
        <taxon>Pseudomonadati</taxon>
        <taxon>Pseudomonadota</taxon>
        <taxon>Betaproteobacteria</taxon>
        <taxon>Burkholderiales</taxon>
        <taxon>Burkholderiaceae</taxon>
        <taxon>Robbsia</taxon>
    </lineage>
</organism>
<gene>
    <name evidence="7" type="ORF">WM40_01485</name>
</gene>
<dbReference type="PROSITE" id="PS50949">
    <property type="entry name" value="HTH_GNTR"/>
    <property type="match status" value="1"/>
</dbReference>
<dbReference type="STRING" id="28092.WM40_01485"/>
<dbReference type="CDD" id="cd07377">
    <property type="entry name" value="WHTH_GntR"/>
    <property type="match status" value="1"/>
</dbReference>